<dbReference type="Pfam" id="PF00684">
    <property type="entry name" value="DnaJ_CXXCXGXG"/>
    <property type="match status" value="1"/>
</dbReference>
<dbReference type="InParanoid" id="Q6BL00"/>
<dbReference type="InterPro" id="IPR036410">
    <property type="entry name" value="HSP_DnaJ_Cys-rich_dom_sf"/>
</dbReference>
<dbReference type="InterPro" id="IPR036869">
    <property type="entry name" value="J_dom_sf"/>
</dbReference>
<dbReference type="SMART" id="SM00271">
    <property type="entry name" value="DnaJ"/>
    <property type="match status" value="1"/>
</dbReference>
<evidence type="ECO:0000259" key="8">
    <source>
        <dbReference type="PROSITE" id="PS50076"/>
    </source>
</evidence>
<dbReference type="PROSITE" id="PS50076">
    <property type="entry name" value="DNAJ_2"/>
    <property type="match status" value="1"/>
</dbReference>
<dbReference type="GeneID" id="2903671"/>
<dbReference type="SUPFAM" id="SSF49493">
    <property type="entry name" value="HSP40/DnaJ peptide-binding domain"/>
    <property type="match status" value="2"/>
</dbReference>
<evidence type="ECO:0000313" key="11">
    <source>
        <dbReference type="Proteomes" id="UP000000599"/>
    </source>
</evidence>
<dbReference type="PROSITE" id="PS00636">
    <property type="entry name" value="DNAJ_1"/>
    <property type="match status" value="1"/>
</dbReference>
<organism evidence="10 11">
    <name type="scientific">Debaryomyces hansenii (strain ATCC 36239 / CBS 767 / BCRC 21394 / JCM 1990 / NBRC 0083 / IGC 2968)</name>
    <name type="common">Yeast</name>
    <name type="synonym">Torulaspora hansenii</name>
    <dbReference type="NCBI Taxonomy" id="284592"/>
    <lineage>
        <taxon>Eukaryota</taxon>
        <taxon>Fungi</taxon>
        <taxon>Dikarya</taxon>
        <taxon>Ascomycota</taxon>
        <taxon>Saccharomycotina</taxon>
        <taxon>Pichiomycetes</taxon>
        <taxon>Debaryomycetaceae</taxon>
        <taxon>Debaryomyces</taxon>
    </lineage>
</organism>
<dbReference type="GO" id="GO:0008270">
    <property type="term" value="F:zinc ion binding"/>
    <property type="evidence" value="ECO:0007669"/>
    <property type="project" value="UniProtKB-KW"/>
</dbReference>
<feature type="domain" description="J" evidence="8">
    <location>
        <begin position="22"/>
        <end position="86"/>
    </location>
</feature>
<keyword evidence="5" id="KW-0143">Chaperone</keyword>
<accession>Q6BL00</accession>
<evidence type="ECO:0000256" key="1">
    <source>
        <dbReference type="ARBA" id="ARBA00022723"/>
    </source>
</evidence>
<evidence type="ECO:0000256" key="5">
    <source>
        <dbReference type="ARBA" id="ARBA00023186"/>
    </source>
</evidence>
<dbReference type="RefSeq" id="XP_461121.2">
    <property type="nucleotide sequence ID" value="XM_461121.1"/>
</dbReference>
<dbReference type="SUPFAM" id="SSF46565">
    <property type="entry name" value="Chaperone J-domain"/>
    <property type="match status" value="1"/>
</dbReference>
<gene>
    <name evidence="10" type="ordered locus">DEHA2F17468g</name>
</gene>
<protein>
    <submittedName>
        <fullName evidence="10">DEHA2F17468p</fullName>
    </submittedName>
</protein>
<feature type="chain" id="PRO_5004271084" evidence="7">
    <location>
        <begin position="21"/>
        <end position="364"/>
    </location>
</feature>
<dbReference type="VEuPathDB" id="FungiDB:DEHA2F17468g"/>
<feature type="zinc finger region" description="CR-type" evidence="6">
    <location>
        <begin position="143"/>
        <end position="225"/>
    </location>
</feature>
<dbReference type="OrthoDB" id="550424at2759"/>
<dbReference type="InterPro" id="IPR001623">
    <property type="entry name" value="DnaJ_domain"/>
</dbReference>
<dbReference type="InterPro" id="IPR018253">
    <property type="entry name" value="DnaJ_domain_CS"/>
</dbReference>
<dbReference type="CDD" id="cd10747">
    <property type="entry name" value="DnaJ_C"/>
    <property type="match status" value="1"/>
</dbReference>
<evidence type="ECO:0000259" key="9">
    <source>
        <dbReference type="PROSITE" id="PS51188"/>
    </source>
</evidence>
<keyword evidence="3 6" id="KW-0863">Zinc-finger</keyword>
<keyword evidence="4 6" id="KW-0862">Zinc</keyword>
<dbReference type="PANTHER" id="PTHR43888">
    <property type="entry name" value="DNAJ-LIKE-2, ISOFORM A-RELATED"/>
    <property type="match status" value="1"/>
</dbReference>
<dbReference type="Gene3D" id="2.60.260.20">
    <property type="entry name" value="Urease metallochaperone UreE, N-terminal domain"/>
    <property type="match status" value="2"/>
</dbReference>
<feature type="signal peptide" evidence="7">
    <location>
        <begin position="1"/>
        <end position="20"/>
    </location>
</feature>
<dbReference type="SUPFAM" id="SSF57938">
    <property type="entry name" value="DnaJ/Hsp40 cysteine-rich domain"/>
    <property type="match status" value="1"/>
</dbReference>
<dbReference type="CDD" id="cd10719">
    <property type="entry name" value="DnaJ_zf"/>
    <property type="match status" value="1"/>
</dbReference>
<keyword evidence="7" id="KW-0732">Signal</keyword>
<dbReference type="STRING" id="284592.Q6BL00"/>
<reference evidence="10 11" key="1">
    <citation type="journal article" date="2004" name="Nature">
        <title>Genome evolution in yeasts.</title>
        <authorList>
            <consortium name="Genolevures"/>
            <person name="Dujon B."/>
            <person name="Sherman D."/>
            <person name="Fischer G."/>
            <person name="Durrens P."/>
            <person name="Casaregola S."/>
            <person name="Lafontaine I."/>
            <person name="de Montigny J."/>
            <person name="Marck C."/>
            <person name="Neuveglise C."/>
            <person name="Talla E."/>
            <person name="Goffard N."/>
            <person name="Frangeul L."/>
            <person name="Aigle M."/>
            <person name="Anthouard V."/>
            <person name="Babour A."/>
            <person name="Barbe V."/>
            <person name="Barnay S."/>
            <person name="Blanchin S."/>
            <person name="Beckerich J.M."/>
            <person name="Beyne E."/>
            <person name="Bleykasten C."/>
            <person name="Boisrame A."/>
            <person name="Boyer J."/>
            <person name="Cattolico L."/>
            <person name="Confanioleri F."/>
            <person name="de Daruvar A."/>
            <person name="Despons L."/>
            <person name="Fabre E."/>
            <person name="Fairhead C."/>
            <person name="Ferry-Dumazet H."/>
            <person name="Groppi A."/>
            <person name="Hantraye F."/>
            <person name="Hennequin C."/>
            <person name="Jauniaux N."/>
            <person name="Joyet P."/>
            <person name="Kachouri R."/>
            <person name="Kerrest A."/>
            <person name="Koszul R."/>
            <person name="Lemaire M."/>
            <person name="Lesur I."/>
            <person name="Ma L."/>
            <person name="Muller H."/>
            <person name="Nicaud J.M."/>
            <person name="Nikolski M."/>
            <person name="Oztas S."/>
            <person name="Ozier-Kalogeropoulos O."/>
            <person name="Pellenz S."/>
            <person name="Potier S."/>
            <person name="Richard G.F."/>
            <person name="Straub M.L."/>
            <person name="Suleau A."/>
            <person name="Swennene D."/>
            <person name="Tekaia F."/>
            <person name="Wesolowski-Louvel M."/>
            <person name="Westhof E."/>
            <person name="Wirth B."/>
            <person name="Zeniou-Meyer M."/>
            <person name="Zivanovic I."/>
            <person name="Bolotin-Fukuhara M."/>
            <person name="Thierry A."/>
            <person name="Bouchier C."/>
            <person name="Caudron B."/>
            <person name="Scarpelli C."/>
            <person name="Gaillardin C."/>
            <person name="Weissenbach J."/>
            <person name="Wincker P."/>
            <person name="Souciet J.L."/>
        </authorList>
    </citation>
    <scope>NUCLEOTIDE SEQUENCE [LARGE SCALE GENOMIC DNA]</scope>
    <source>
        <strain evidence="11">ATCC 36239 / CBS 767 / BCRC 21394 / JCM 1990 / NBRC 0083 / IGC 2968</strain>
    </source>
</reference>
<keyword evidence="11" id="KW-1185">Reference proteome</keyword>
<dbReference type="eggNOG" id="KOG0712">
    <property type="taxonomic scope" value="Eukaryota"/>
</dbReference>
<dbReference type="InterPro" id="IPR008971">
    <property type="entry name" value="HSP40/DnaJ_pept-bd"/>
</dbReference>
<dbReference type="OMA" id="KWHEDGD"/>
<dbReference type="InterPro" id="IPR044713">
    <property type="entry name" value="DNJA1/2-like"/>
</dbReference>
<dbReference type="KEGG" id="dha:DEHA2F17468g"/>
<sequence>MKLLTLIGWIILLSVTFVYGKDYYGILELSKDADDKQIKSSYRQLSKKYHPDKNPSPEAHEKFIEIGEAYEVLSDPDKRAKYDQYGDPNGPQQDDMDLGDIFNQFFGGFGGGFGGGGARQRGKRRGDNTKANMHLSLYDFYNGKDVDFDVDMLNICNACEGTGSEDKSKHQCDRCNGSGFLKMQRQLAPGMIQTFNTHCDKCNGKGTTIKHHCKECGGQGTERVSRHYNVYVPSGAPRDSHQVLEGEGDQNPDWIPGDLILTFREEFTSSWGYRRIGNNLYRTEVLTLKEAAHGGWKRHIPFFDSIDHEMTIQRAKGDIVINGEVETIPHKGMPIAGEDDHFGDLFIDYKVIIPEPSAHSKDEL</sequence>
<dbReference type="Proteomes" id="UP000000599">
    <property type="component" value="Chromosome F"/>
</dbReference>
<dbReference type="GO" id="GO:0006457">
    <property type="term" value="P:protein folding"/>
    <property type="evidence" value="ECO:0007669"/>
    <property type="project" value="InterPro"/>
</dbReference>
<dbReference type="AlphaFoldDB" id="Q6BL00"/>
<dbReference type="Gene3D" id="1.10.287.110">
    <property type="entry name" value="DnaJ domain"/>
    <property type="match status" value="1"/>
</dbReference>
<dbReference type="PROSITE" id="PS51188">
    <property type="entry name" value="ZF_CR"/>
    <property type="match status" value="1"/>
</dbReference>
<dbReference type="FunCoup" id="Q6BL00">
    <property type="interactions" value="501"/>
</dbReference>
<evidence type="ECO:0000313" key="10">
    <source>
        <dbReference type="EMBL" id="CAG89503.2"/>
    </source>
</evidence>
<dbReference type="Pfam" id="PF01556">
    <property type="entry name" value="DnaJ_C"/>
    <property type="match status" value="1"/>
</dbReference>
<dbReference type="PRINTS" id="PR00625">
    <property type="entry name" value="JDOMAIN"/>
</dbReference>
<evidence type="ECO:0000256" key="7">
    <source>
        <dbReference type="SAM" id="SignalP"/>
    </source>
</evidence>
<evidence type="ECO:0000256" key="4">
    <source>
        <dbReference type="ARBA" id="ARBA00022833"/>
    </source>
</evidence>
<dbReference type="GO" id="GO:0051082">
    <property type="term" value="F:unfolded protein binding"/>
    <property type="evidence" value="ECO:0007669"/>
    <property type="project" value="InterPro"/>
</dbReference>
<proteinExistence type="predicted"/>
<keyword evidence="1 6" id="KW-0479">Metal-binding</keyword>
<dbReference type="FunFam" id="2.10.230.10:FF:000002">
    <property type="entry name" value="Molecular chaperone DnaJ"/>
    <property type="match status" value="1"/>
</dbReference>
<evidence type="ECO:0000256" key="2">
    <source>
        <dbReference type="ARBA" id="ARBA00022737"/>
    </source>
</evidence>
<feature type="domain" description="CR-type" evidence="9">
    <location>
        <begin position="143"/>
        <end position="225"/>
    </location>
</feature>
<dbReference type="EMBL" id="CR382138">
    <property type="protein sequence ID" value="CAG89503.2"/>
    <property type="molecule type" value="Genomic_DNA"/>
</dbReference>
<dbReference type="InterPro" id="IPR001305">
    <property type="entry name" value="HSP_DnaJ_Cys-rich_dom"/>
</dbReference>
<dbReference type="Pfam" id="PF00226">
    <property type="entry name" value="DnaJ"/>
    <property type="match status" value="1"/>
</dbReference>
<evidence type="ECO:0000256" key="3">
    <source>
        <dbReference type="ARBA" id="ARBA00022771"/>
    </source>
</evidence>
<dbReference type="GO" id="GO:0030544">
    <property type="term" value="F:Hsp70 protein binding"/>
    <property type="evidence" value="ECO:0007669"/>
    <property type="project" value="InterPro"/>
</dbReference>
<keyword evidence="2" id="KW-0677">Repeat</keyword>
<dbReference type="InterPro" id="IPR002939">
    <property type="entry name" value="DnaJ_C"/>
</dbReference>
<name>Q6BL00_DEBHA</name>
<dbReference type="Gene3D" id="2.10.230.10">
    <property type="entry name" value="Heat shock protein DnaJ, cysteine-rich domain"/>
    <property type="match status" value="1"/>
</dbReference>
<dbReference type="HOGENOM" id="CLU_017633_0_2_1"/>
<evidence type="ECO:0000256" key="6">
    <source>
        <dbReference type="PROSITE-ProRule" id="PRU00546"/>
    </source>
</evidence>
<dbReference type="CDD" id="cd06257">
    <property type="entry name" value="DnaJ"/>
    <property type="match status" value="1"/>
</dbReference>